<organism evidence="2 3">
    <name type="scientific">Methylosinus trichosporium (strain ATCC 35070 / NCIMB 11131 / UNIQEM 75 / OB3b)</name>
    <dbReference type="NCBI Taxonomy" id="595536"/>
    <lineage>
        <taxon>Bacteria</taxon>
        <taxon>Pseudomonadati</taxon>
        <taxon>Pseudomonadota</taxon>
        <taxon>Alphaproteobacteria</taxon>
        <taxon>Hyphomicrobiales</taxon>
        <taxon>Methylocystaceae</taxon>
        <taxon>Methylosinus</taxon>
    </lineage>
</organism>
<dbReference type="SMART" id="SM00382">
    <property type="entry name" value="AAA"/>
    <property type="match status" value="1"/>
</dbReference>
<accession>A0A2D2D1J4</accession>
<feature type="domain" description="AAA+ ATPase" evidence="1">
    <location>
        <begin position="169"/>
        <end position="385"/>
    </location>
</feature>
<dbReference type="Gene3D" id="3.40.50.300">
    <property type="entry name" value="P-loop containing nucleotide triphosphate hydrolases"/>
    <property type="match status" value="1"/>
</dbReference>
<dbReference type="InterPro" id="IPR027417">
    <property type="entry name" value="P-loop_NTPase"/>
</dbReference>
<keyword evidence="3" id="KW-1185">Reference proteome</keyword>
<dbReference type="Proteomes" id="UP000230709">
    <property type="component" value="Chromosome"/>
</dbReference>
<dbReference type="PANTHER" id="PTHR23155">
    <property type="entry name" value="DISEASE RESISTANCE PROTEIN RP"/>
    <property type="match status" value="1"/>
</dbReference>
<dbReference type="KEGG" id="mtw:CQW49_13885"/>
<gene>
    <name evidence="2" type="ORF">CQW49_13885</name>
</gene>
<dbReference type="RefSeq" id="WP_003612131.1">
    <property type="nucleotide sequence ID" value="NZ_ADVE02000001.1"/>
</dbReference>
<dbReference type="PANTHER" id="PTHR23155:SF1205">
    <property type="entry name" value="DISEASE RESISTANCE PROTEIN RPM1"/>
    <property type="match status" value="1"/>
</dbReference>
<name>A0A2D2D1J4_METT3</name>
<evidence type="ECO:0000313" key="2">
    <source>
        <dbReference type="EMBL" id="ATQ68852.1"/>
    </source>
</evidence>
<dbReference type="GO" id="GO:0098542">
    <property type="term" value="P:defense response to other organism"/>
    <property type="evidence" value="ECO:0007669"/>
    <property type="project" value="TreeGrafter"/>
</dbReference>
<dbReference type="AlphaFoldDB" id="A0A2D2D1J4"/>
<proteinExistence type="predicted"/>
<reference evidence="3" key="1">
    <citation type="submission" date="2017-10" db="EMBL/GenBank/DDBJ databases">
        <title>Completed PacBio SMRT sequence of Methylosinus trichosporium OB3b reveals presence of a third large plasmid.</title>
        <authorList>
            <person name="Charles T.C."/>
            <person name="Lynch M.D.J."/>
            <person name="Heil J.R."/>
            <person name="Cheng J."/>
        </authorList>
    </citation>
    <scope>NUCLEOTIDE SEQUENCE [LARGE SCALE GENOMIC DNA]</scope>
    <source>
        <strain evidence="3">OB3b</strain>
    </source>
</reference>
<evidence type="ECO:0000313" key="3">
    <source>
        <dbReference type="Proteomes" id="UP000230709"/>
    </source>
</evidence>
<dbReference type="EMBL" id="CP023737">
    <property type="protein sequence ID" value="ATQ68852.1"/>
    <property type="molecule type" value="Genomic_DNA"/>
</dbReference>
<dbReference type="InterPro" id="IPR003593">
    <property type="entry name" value="AAA+_ATPase"/>
</dbReference>
<protein>
    <recommendedName>
        <fullName evidence="1">AAA+ ATPase domain-containing protein</fullName>
    </recommendedName>
</protein>
<dbReference type="InterPro" id="IPR044974">
    <property type="entry name" value="Disease_R_plants"/>
</dbReference>
<evidence type="ECO:0000259" key="1">
    <source>
        <dbReference type="SMART" id="SM00382"/>
    </source>
</evidence>
<sequence length="754" mass="86295">MIEEANPLVKAIVELIEIAATLPQTEAAREFRSFFVETTGRRNVCAWLGWNAKEQQQLKPSKADQFNKAKAETLRVKISQLLKCDLQLDAEPEWPPKPKRNAGNERRAYLDTMRKAQIDYLDALLKATKAEAAKVAEARSAEPHTVSHLLWRRVPRQNLLDVLEKKLQATGRVAIVGMSGTGKSFLARDYFNRFDSERRKFFSAPKPSDDMNKRRFEDANIGRQWIDLGFDILSWIGRKIPAPSEDRKLRAALIRLLHVDATKAEDLQNERRYADFFEKFLEEFYLRTDRSIADTASAIRSIIQAAPTLSSTKSLLILIDDLWNPDHPKIKELLDAITQSGDSRPIRLLITSQRRYAAFYGNAPLRDGAIDHNKFQSHTLELDKDDHDREEFAWWIVAAYAVKDCEDLTPSEGLERIRDFARKVLRIDQRLEKSIAAPAARDYAYDLGPIESVIRKLNYHPLALAAFASAWRMAGLEKHFWSKMGNALDSRPQLEISFLDLEGNSELPEEFNPDHRIVTRALLLAADELSPLEKQLYYDLAIAPRSNEHLALQVFRYYWWRSGAFTARNCEEIFGRDAFKEREPIRDIFAQRMLVQSTEKNTFVLHDMHYMSIRSALDDVGESVFAERHLDFLKSAGCISDSGAWALDSFEDFVFQPDGSGLPCSDRMVFMPRLLRDKKGEAPTGDERKILASYLLDHAHFHVKGVRALPTFETIERQFFSCFAFLQALLDLEESEDHAGNVTLAPRAINDVSD</sequence>
<dbReference type="STRING" id="595536.GCA_000178815_02393"/>
<dbReference type="SUPFAM" id="SSF52540">
    <property type="entry name" value="P-loop containing nucleoside triphosphate hydrolases"/>
    <property type="match status" value="1"/>
</dbReference>